<dbReference type="EMBL" id="CM029049">
    <property type="protein sequence ID" value="KAG2573280.1"/>
    <property type="molecule type" value="Genomic_DNA"/>
</dbReference>
<gene>
    <name evidence="2" type="ORF">PVAP13_7KG243555</name>
</gene>
<accession>A0A8T0QGS3</accession>
<evidence type="ECO:0000313" key="3">
    <source>
        <dbReference type="Proteomes" id="UP000823388"/>
    </source>
</evidence>
<feature type="region of interest" description="Disordered" evidence="1">
    <location>
        <begin position="164"/>
        <end position="225"/>
    </location>
</feature>
<dbReference type="AlphaFoldDB" id="A0A8T0QGS3"/>
<feature type="compositionally biased region" description="Basic residues" evidence="1">
    <location>
        <begin position="190"/>
        <end position="218"/>
    </location>
</feature>
<keyword evidence="3" id="KW-1185">Reference proteome</keyword>
<feature type="compositionally biased region" description="Low complexity" evidence="1">
    <location>
        <begin position="166"/>
        <end position="189"/>
    </location>
</feature>
<dbReference type="Proteomes" id="UP000823388">
    <property type="component" value="Chromosome 7K"/>
</dbReference>
<comment type="caution">
    <text evidence="2">The sequence shown here is derived from an EMBL/GenBank/DDBJ whole genome shotgun (WGS) entry which is preliminary data.</text>
</comment>
<feature type="compositionally biased region" description="Basic and acidic residues" evidence="1">
    <location>
        <begin position="18"/>
        <end position="32"/>
    </location>
</feature>
<evidence type="ECO:0000256" key="1">
    <source>
        <dbReference type="SAM" id="MobiDB-lite"/>
    </source>
</evidence>
<name>A0A8T0QGS3_PANVG</name>
<feature type="region of interest" description="Disordered" evidence="1">
    <location>
        <begin position="1"/>
        <end position="72"/>
    </location>
</feature>
<organism evidence="2 3">
    <name type="scientific">Panicum virgatum</name>
    <name type="common">Blackwell switchgrass</name>
    <dbReference type="NCBI Taxonomy" id="38727"/>
    <lineage>
        <taxon>Eukaryota</taxon>
        <taxon>Viridiplantae</taxon>
        <taxon>Streptophyta</taxon>
        <taxon>Embryophyta</taxon>
        <taxon>Tracheophyta</taxon>
        <taxon>Spermatophyta</taxon>
        <taxon>Magnoliopsida</taxon>
        <taxon>Liliopsida</taxon>
        <taxon>Poales</taxon>
        <taxon>Poaceae</taxon>
        <taxon>PACMAD clade</taxon>
        <taxon>Panicoideae</taxon>
        <taxon>Panicodae</taxon>
        <taxon>Paniceae</taxon>
        <taxon>Panicinae</taxon>
        <taxon>Panicum</taxon>
        <taxon>Panicum sect. Hiantes</taxon>
    </lineage>
</organism>
<sequence>MASVQPGIRLSDNSSADSKADRLSEARGERRPAWFPPSRESARRFSIVCSPADRGAGPGRAGPPGPRPLSARPYLVRPALFPSREKNSEMRGRERESYVSFGRFFLPHLLLFKIRANNHNPWINLKPLDQSQTLTPLSPNLLSPPPAAICSCCTAPARASRRALSSRRTAAARTPCATAARAPARCLAATRRRRPRPRELPRRRRPRPRELSRRRRPRPRELSRRRTLRAALLRAPPAPAPEKMAL</sequence>
<reference evidence="2" key="1">
    <citation type="submission" date="2020-05" db="EMBL/GenBank/DDBJ databases">
        <title>WGS assembly of Panicum virgatum.</title>
        <authorList>
            <person name="Lovell J.T."/>
            <person name="Jenkins J."/>
            <person name="Shu S."/>
            <person name="Juenger T.E."/>
            <person name="Schmutz J."/>
        </authorList>
    </citation>
    <scope>NUCLEOTIDE SEQUENCE</scope>
    <source>
        <strain evidence="2">AP13</strain>
    </source>
</reference>
<protein>
    <submittedName>
        <fullName evidence="2">Uncharacterized protein</fullName>
    </submittedName>
</protein>
<proteinExistence type="predicted"/>
<evidence type="ECO:0000313" key="2">
    <source>
        <dbReference type="EMBL" id="KAG2573280.1"/>
    </source>
</evidence>